<evidence type="ECO:0000256" key="5">
    <source>
        <dbReference type="PIRSR" id="PIRSR604294-1"/>
    </source>
</evidence>
<evidence type="ECO:0000256" key="2">
    <source>
        <dbReference type="ARBA" id="ARBA00022723"/>
    </source>
</evidence>
<feature type="binding site" evidence="5">
    <location>
        <position position="12"/>
    </location>
    <ligand>
        <name>Fe cation</name>
        <dbReference type="ChEBI" id="CHEBI:24875"/>
        <note>catalytic</note>
    </ligand>
</feature>
<gene>
    <name evidence="7" type="ORF">SAMN05192568_103431</name>
</gene>
<feature type="binding site" evidence="5">
    <location>
        <position position="187"/>
    </location>
    <ligand>
        <name>Fe cation</name>
        <dbReference type="ChEBI" id="CHEBI:24875"/>
        <note>catalytic</note>
    </ligand>
</feature>
<keyword evidence="3 6" id="KW-0560">Oxidoreductase</keyword>
<keyword evidence="4 5" id="KW-0408">Iron</keyword>
<keyword evidence="8" id="KW-1185">Reference proteome</keyword>
<dbReference type="InterPro" id="IPR004294">
    <property type="entry name" value="Carotenoid_Oase"/>
</dbReference>
<evidence type="ECO:0000256" key="1">
    <source>
        <dbReference type="ARBA" id="ARBA00006787"/>
    </source>
</evidence>
<dbReference type="Pfam" id="PF03055">
    <property type="entry name" value="RPE65"/>
    <property type="match status" value="1"/>
</dbReference>
<dbReference type="STRING" id="582667.SAMN05192568_103431"/>
<sequence length="194" mass="21955">MWCEVEPCFVFHVANAFDDRDGCVVLDVIAYPTMFASANGELDTLGRFERWTLDPSTRSVERRVIDQAAQEFPRIDEQRFGQSYRYAYTVSVPADGNPQLAGATKLYKHDLERGERRVHEFGDHHVPGEFVFVRADGGTHEDEGWLMGLVIDTANETTDFAILDARAFEAPPVATIRLGHRIPPGFHGNWFPSR</sequence>
<evidence type="ECO:0000313" key="8">
    <source>
        <dbReference type="Proteomes" id="UP000199048"/>
    </source>
</evidence>
<evidence type="ECO:0000256" key="6">
    <source>
        <dbReference type="RuleBase" id="RU364048"/>
    </source>
</evidence>
<accession>A0A1I4RA00</accession>
<comment type="similarity">
    <text evidence="1 6">Belongs to the carotenoid oxygenase family.</text>
</comment>
<name>A0A1I4RA00_9HYPH</name>
<evidence type="ECO:0000256" key="4">
    <source>
        <dbReference type="ARBA" id="ARBA00023004"/>
    </source>
</evidence>
<dbReference type="EC" id="1.13.11.-" evidence="6"/>
<keyword evidence="2 5" id="KW-0479">Metal-binding</keyword>
<dbReference type="AlphaFoldDB" id="A0A1I4RA00"/>
<evidence type="ECO:0000256" key="3">
    <source>
        <dbReference type="ARBA" id="ARBA00023002"/>
    </source>
</evidence>
<dbReference type="EMBL" id="FOTK01000034">
    <property type="protein sequence ID" value="SFM49057.1"/>
    <property type="molecule type" value="Genomic_DNA"/>
</dbReference>
<dbReference type="Proteomes" id="UP000199048">
    <property type="component" value="Unassembled WGS sequence"/>
</dbReference>
<proteinExistence type="inferred from homology"/>
<reference evidence="8" key="1">
    <citation type="submission" date="2016-10" db="EMBL/GenBank/DDBJ databases">
        <authorList>
            <person name="Varghese N."/>
            <person name="Submissions S."/>
        </authorList>
    </citation>
    <scope>NUCLEOTIDE SEQUENCE [LARGE SCALE GENOMIC DNA]</scope>
    <source>
        <strain evidence="8">BL36</strain>
    </source>
</reference>
<dbReference type="PANTHER" id="PTHR10543:SF89">
    <property type="entry name" value="CAROTENOID 9,10(9',10')-CLEAVAGE DIOXYGENASE 1"/>
    <property type="match status" value="1"/>
</dbReference>
<keyword evidence="6 7" id="KW-0223">Dioxygenase</keyword>
<dbReference type="GO" id="GO:0016121">
    <property type="term" value="P:carotene catabolic process"/>
    <property type="evidence" value="ECO:0007669"/>
    <property type="project" value="TreeGrafter"/>
</dbReference>
<dbReference type="GO" id="GO:0010436">
    <property type="term" value="F:carotenoid dioxygenase activity"/>
    <property type="evidence" value="ECO:0007669"/>
    <property type="project" value="TreeGrafter"/>
</dbReference>
<protein>
    <recommendedName>
        <fullName evidence="6">Dioxygenase</fullName>
        <ecNumber evidence="6">1.13.11.-</ecNumber>
    </recommendedName>
</protein>
<dbReference type="PANTHER" id="PTHR10543">
    <property type="entry name" value="BETA-CAROTENE DIOXYGENASE"/>
    <property type="match status" value="1"/>
</dbReference>
<organism evidence="7 8">
    <name type="scientific">Methylobacterium pseudosasicola</name>
    <dbReference type="NCBI Taxonomy" id="582667"/>
    <lineage>
        <taxon>Bacteria</taxon>
        <taxon>Pseudomonadati</taxon>
        <taxon>Pseudomonadota</taxon>
        <taxon>Alphaproteobacteria</taxon>
        <taxon>Hyphomicrobiales</taxon>
        <taxon>Methylobacteriaceae</taxon>
        <taxon>Methylobacterium</taxon>
    </lineage>
</organism>
<dbReference type="GO" id="GO:0046872">
    <property type="term" value="F:metal ion binding"/>
    <property type="evidence" value="ECO:0007669"/>
    <property type="project" value="UniProtKB-KW"/>
</dbReference>
<comment type="cofactor">
    <cofactor evidence="5 6">
        <name>Fe(2+)</name>
        <dbReference type="ChEBI" id="CHEBI:29033"/>
    </cofactor>
    <text evidence="5 6">Binds 1 Fe(2+) ion per subunit.</text>
</comment>
<evidence type="ECO:0000313" key="7">
    <source>
        <dbReference type="EMBL" id="SFM49057.1"/>
    </source>
</evidence>